<keyword evidence="5" id="KW-1185">Reference proteome</keyword>
<dbReference type="InterPro" id="IPR031425">
    <property type="entry name" value="NPR1/NH1-interacting"/>
</dbReference>
<dbReference type="Pfam" id="PF15699">
    <property type="entry name" value="NPR1_interact"/>
    <property type="match status" value="1"/>
</dbReference>
<evidence type="ECO:0000256" key="1">
    <source>
        <dbReference type="ARBA" id="ARBA00004123"/>
    </source>
</evidence>
<organism evidence="4 5">
    <name type="scientific">Anisodus tanguticus</name>
    <dbReference type="NCBI Taxonomy" id="243964"/>
    <lineage>
        <taxon>Eukaryota</taxon>
        <taxon>Viridiplantae</taxon>
        <taxon>Streptophyta</taxon>
        <taxon>Embryophyta</taxon>
        <taxon>Tracheophyta</taxon>
        <taxon>Spermatophyta</taxon>
        <taxon>Magnoliopsida</taxon>
        <taxon>eudicotyledons</taxon>
        <taxon>Gunneridae</taxon>
        <taxon>Pentapetalae</taxon>
        <taxon>asterids</taxon>
        <taxon>lamiids</taxon>
        <taxon>Solanales</taxon>
        <taxon>Solanaceae</taxon>
        <taxon>Solanoideae</taxon>
        <taxon>Hyoscyameae</taxon>
        <taxon>Anisodus</taxon>
    </lineage>
</organism>
<comment type="subcellular location">
    <subcellularLocation>
        <location evidence="1">Nucleus</location>
    </subcellularLocation>
</comment>
<evidence type="ECO:0000313" key="5">
    <source>
        <dbReference type="Proteomes" id="UP001291623"/>
    </source>
</evidence>
<evidence type="ECO:0000256" key="3">
    <source>
        <dbReference type="ARBA" id="ARBA00023242"/>
    </source>
</evidence>
<dbReference type="InterPro" id="IPR034577">
    <property type="entry name" value="NIMIN-2"/>
</dbReference>
<sequence length="120" mass="13404">MEVQKRKRIDDNEEIDNKEVKIIKEDEENKGTMVDDDEVEQFFAILKRIRVAVKYFEKANNAAVGGGAGKKLTAEKPQNIPAFLPGDFEGQECVEDNVGVMELNADAKKEKKISSSSKAD</sequence>
<comment type="similarity">
    <text evidence="2">Belongs to the NPR1-interactor family.</text>
</comment>
<reference evidence="4" key="1">
    <citation type="submission" date="2023-12" db="EMBL/GenBank/DDBJ databases">
        <title>Genome assembly of Anisodus tanguticus.</title>
        <authorList>
            <person name="Wang Y.-J."/>
        </authorList>
    </citation>
    <scope>NUCLEOTIDE SEQUENCE</scope>
    <source>
        <strain evidence="4">KB-2021</strain>
        <tissue evidence="4">Leaf</tissue>
    </source>
</reference>
<dbReference type="Proteomes" id="UP001291623">
    <property type="component" value="Unassembled WGS sequence"/>
</dbReference>
<dbReference type="PANTHER" id="PTHR35735">
    <property type="entry name" value="PROTEIN NIM1-INTERACTING 2"/>
    <property type="match status" value="1"/>
</dbReference>
<accession>A0AAE1SM99</accession>
<evidence type="ECO:0000313" key="4">
    <source>
        <dbReference type="EMBL" id="KAK4373304.1"/>
    </source>
</evidence>
<dbReference type="GO" id="GO:0010112">
    <property type="term" value="P:regulation of systemic acquired resistance"/>
    <property type="evidence" value="ECO:0007669"/>
    <property type="project" value="InterPro"/>
</dbReference>
<evidence type="ECO:0000256" key="2">
    <source>
        <dbReference type="ARBA" id="ARBA00009937"/>
    </source>
</evidence>
<gene>
    <name evidence="4" type="ORF">RND71_008688</name>
</gene>
<dbReference type="GO" id="GO:0005634">
    <property type="term" value="C:nucleus"/>
    <property type="evidence" value="ECO:0007669"/>
    <property type="project" value="UniProtKB-SubCell"/>
</dbReference>
<comment type="caution">
    <text evidence="4">The sequence shown here is derived from an EMBL/GenBank/DDBJ whole genome shotgun (WGS) entry which is preliminary data.</text>
</comment>
<name>A0AAE1SM99_9SOLA</name>
<protein>
    <submittedName>
        <fullName evidence="4">Uncharacterized protein</fullName>
    </submittedName>
</protein>
<dbReference type="PANTHER" id="PTHR35735:SF12">
    <property type="match status" value="1"/>
</dbReference>
<keyword evidence="3" id="KW-0539">Nucleus</keyword>
<dbReference type="AlphaFoldDB" id="A0AAE1SM99"/>
<proteinExistence type="inferred from homology"/>
<dbReference type="EMBL" id="JAVYJV010000004">
    <property type="protein sequence ID" value="KAK4373304.1"/>
    <property type="molecule type" value="Genomic_DNA"/>
</dbReference>